<dbReference type="InterPro" id="IPR018247">
    <property type="entry name" value="EF_Hand_1_Ca_BS"/>
</dbReference>
<sequence length="1083" mass="123388">LKLEKKEKNFIVKTGEGNNFTSRAIVIASGAVEKELGIEGEKKFTNLGVSYCAICDGFLFRNQEVAVVGGGYSALETALYMSNVAKKVYFIHRRSEFRAEPEIVIQAQNNLKIIFLLNSVLTEIQGSEAVEKVLVSNLANNEKSELLVKAVFPCIGLAPFSSFAHELGVCDQENYIAIKDDCSTAVSGLFAAGDVARPTPNKIKQIVTAVAEGAIAAQSDFVVLENIFSKLKGKTVLVIDHHYEIFKYVDYIYQFTGEKLIRMNKKEFLADFDLTYFENFTNLESLSITATSFSGSLKPLQKLSKLKGLCIEGTDISSGLAFLPNSVDQLRCDSVTFANPINSNPQAAKIRKLLVPYEYNIKNWRKDKEIWQRKGFIEIGNDWDREYVEAAKTGEDDLMMIGGSSVLIELLRESNKLFAKDGYGELDLKNFINLKKINCQNNQLTNLRLKDWKNLLEFNCANNKFVNLDFLNSATNLEKLDIQNTQELSHQGLKVFSRFKNLKHLNVSQCPFGGSLKPLQSINELETLDITGTDISEGLEYLPESCEKLYCNSDDEKSVKIIEIMDKSNCAEYEDKDGKDVKYYNLNKWRADQANNATASAIPLERLFVIRSNLQQLLKKWGSEDKDNKTKLEKLRSPEQFGKFNYLTGVEYASTATTVVGGALTLLDFSTTGGVITLTAPLIEDFKKDADGFLDNYNALRGIMKQVEIALKNLKKAVNTFLKEYDKDGNGEIDIEELTDKRKKFANELGKVKGIIKAIQNLEDKIIQKLFLNSKKIAFLLKGKKNNQVLVVNSHLVEYKEDGEKKVSDVEIVKNPCQKILSGQIREGVKEFNSQGEAIEKYLEIIEIKLDEEQREQIRERVQQDIEDEKNDKIPEEASKKIQGRLNKLLEKKLLEKEKNELQKSDRTEQQKEIKKSKGKSKEVISELTNDQKIQGFKYEGYDSYLCPYHASQIEDMLRRQRQDRNRPQDEYEQYPGCIFGKRNKKTKECNESFVAFIQKNVNTAEEEEELERLNQKAKKHDEEIKELEKDLKETDRDEIADLSSDKKRLCCEYQKNIEEKERILKDKNNYSPFSNNNSSDTS</sequence>
<keyword evidence="4" id="KW-0560">Oxidoreductase</keyword>
<dbReference type="PRINTS" id="PR00469">
    <property type="entry name" value="PNDRDTASEII"/>
</dbReference>
<proteinExistence type="inferred from homology"/>
<dbReference type="PROSITE" id="PS50222">
    <property type="entry name" value="EF_HAND_2"/>
    <property type="match status" value="1"/>
</dbReference>
<dbReference type="GO" id="GO:0005509">
    <property type="term" value="F:calcium ion binding"/>
    <property type="evidence" value="ECO:0007669"/>
    <property type="project" value="InterPro"/>
</dbReference>
<evidence type="ECO:0000256" key="5">
    <source>
        <dbReference type="SAM" id="Coils"/>
    </source>
</evidence>
<comment type="caution">
    <text evidence="8">The sequence shown here is derived from an EMBL/GenBank/DDBJ whole genome shotgun (WGS) entry which is preliminary data.</text>
</comment>
<dbReference type="OrthoDB" id="7777654at2759"/>
<feature type="non-terminal residue" evidence="8">
    <location>
        <position position="1"/>
    </location>
</feature>
<evidence type="ECO:0000256" key="3">
    <source>
        <dbReference type="ARBA" id="ARBA00022946"/>
    </source>
</evidence>
<feature type="region of interest" description="Disordered" evidence="6">
    <location>
        <begin position="1064"/>
        <end position="1083"/>
    </location>
</feature>
<keyword evidence="5" id="KW-0175">Coiled coil</keyword>
<name>A0A9N9FN52_9GLOM</name>
<dbReference type="PANTHER" id="PTHR48105">
    <property type="entry name" value="THIOREDOXIN REDUCTASE 1-RELATED-RELATED"/>
    <property type="match status" value="1"/>
</dbReference>
<dbReference type="Gene3D" id="3.80.10.10">
    <property type="entry name" value="Ribonuclease Inhibitor"/>
    <property type="match status" value="1"/>
</dbReference>
<keyword evidence="2" id="KW-0285">Flavoprotein</keyword>
<dbReference type="InterPro" id="IPR036188">
    <property type="entry name" value="FAD/NAD-bd_sf"/>
</dbReference>
<dbReference type="Pfam" id="PF07992">
    <property type="entry name" value="Pyr_redox_2"/>
    <property type="match status" value="1"/>
</dbReference>
<evidence type="ECO:0000259" key="7">
    <source>
        <dbReference type="PROSITE" id="PS50222"/>
    </source>
</evidence>
<evidence type="ECO:0000256" key="2">
    <source>
        <dbReference type="ARBA" id="ARBA00022630"/>
    </source>
</evidence>
<evidence type="ECO:0000256" key="4">
    <source>
        <dbReference type="ARBA" id="ARBA00023002"/>
    </source>
</evidence>
<dbReference type="InterPro" id="IPR023753">
    <property type="entry name" value="FAD/NAD-binding_dom"/>
</dbReference>
<dbReference type="Gene3D" id="1.10.238.10">
    <property type="entry name" value="EF-hand"/>
    <property type="match status" value="1"/>
</dbReference>
<gene>
    <name evidence="8" type="ORF">RFULGI_LOCUS4374</name>
</gene>
<feature type="coiled-coil region" evidence="5">
    <location>
        <begin position="997"/>
        <end position="1038"/>
    </location>
</feature>
<dbReference type="Proteomes" id="UP000789396">
    <property type="component" value="Unassembled WGS sequence"/>
</dbReference>
<dbReference type="Gene3D" id="3.50.50.60">
    <property type="entry name" value="FAD/NAD(P)-binding domain"/>
    <property type="match status" value="2"/>
</dbReference>
<dbReference type="CDD" id="cd00051">
    <property type="entry name" value="EFh"/>
    <property type="match status" value="1"/>
</dbReference>
<dbReference type="AlphaFoldDB" id="A0A9N9FN52"/>
<feature type="coiled-coil region" evidence="5">
    <location>
        <begin position="697"/>
        <end position="724"/>
    </location>
</feature>
<evidence type="ECO:0000313" key="9">
    <source>
        <dbReference type="Proteomes" id="UP000789396"/>
    </source>
</evidence>
<organism evidence="8 9">
    <name type="scientific">Racocetra fulgida</name>
    <dbReference type="NCBI Taxonomy" id="60492"/>
    <lineage>
        <taxon>Eukaryota</taxon>
        <taxon>Fungi</taxon>
        <taxon>Fungi incertae sedis</taxon>
        <taxon>Mucoromycota</taxon>
        <taxon>Glomeromycotina</taxon>
        <taxon>Glomeromycetes</taxon>
        <taxon>Diversisporales</taxon>
        <taxon>Gigasporaceae</taxon>
        <taxon>Racocetra</taxon>
    </lineage>
</organism>
<keyword evidence="3" id="KW-0809">Transit peptide</keyword>
<feature type="compositionally biased region" description="Low complexity" evidence="6">
    <location>
        <begin position="1070"/>
        <end position="1083"/>
    </location>
</feature>
<evidence type="ECO:0000313" key="8">
    <source>
        <dbReference type="EMBL" id="CAG8544599.1"/>
    </source>
</evidence>
<comment type="similarity">
    <text evidence="1">Belongs to the class-II pyridine nucleotide-disulfide oxidoreductase family.</text>
</comment>
<dbReference type="InterPro" id="IPR050097">
    <property type="entry name" value="Ferredoxin-NADP_redctase_2"/>
</dbReference>
<reference evidence="8" key="1">
    <citation type="submission" date="2021-06" db="EMBL/GenBank/DDBJ databases">
        <authorList>
            <person name="Kallberg Y."/>
            <person name="Tangrot J."/>
            <person name="Rosling A."/>
        </authorList>
    </citation>
    <scope>NUCLEOTIDE SEQUENCE</scope>
    <source>
        <strain evidence="8">IN212</strain>
    </source>
</reference>
<dbReference type="GO" id="GO:0016491">
    <property type="term" value="F:oxidoreductase activity"/>
    <property type="evidence" value="ECO:0007669"/>
    <property type="project" value="UniProtKB-KW"/>
</dbReference>
<evidence type="ECO:0000256" key="6">
    <source>
        <dbReference type="SAM" id="MobiDB-lite"/>
    </source>
</evidence>
<feature type="region of interest" description="Disordered" evidence="6">
    <location>
        <begin position="900"/>
        <end position="923"/>
    </location>
</feature>
<evidence type="ECO:0000256" key="1">
    <source>
        <dbReference type="ARBA" id="ARBA00009333"/>
    </source>
</evidence>
<feature type="domain" description="EF-hand" evidence="7">
    <location>
        <begin position="713"/>
        <end position="748"/>
    </location>
</feature>
<dbReference type="PRINTS" id="PR00368">
    <property type="entry name" value="FADPNR"/>
</dbReference>
<dbReference type="InterPro" id="IPR032675">
    <property type="entry name" value="LRR_dom_sf"/>
</dbReference>
<dbReference type="SUPFAM" id="SSF51905">
    <property type="entry name" value="FAD/NAD(P)-binding domain"/>
    <property type="match status" value="1"/>
</dbReference>
<dbReference type="SUPFAM" id="SSF52058">
    <property type="entry name" value="L domain-like"/>
    <property type="match status" value="1"/>
</dbReference>
<accession>A0A9N9FN52</accession>
<dbReference type="InterPro" id="IPR002048">
    <property type="entry name" value="EF_hand_dom"/>
</dbReference>
<dbReference type="EMBL" id="CAJVPZ010004337">
    <property type="protein sequence ID" value="CAG8544599.1"/>
    <property type="molecule type" value="Genomic_DNA"/>
</dbReference>
<keyword evidence="9" id="KW-1185">Reference proteome</keyword>
<dbReference type="GO" id="GO:0097237">
    <property type="term" value="P:cellular response to toxic substance"/>
    <property type="evidence" value="ECO:0007669"/>
    <property type="project" value="UniProtKB-ARBA"/>
</dbReference>
<dbReference type="PROSITE" id="PS00018">
    <property type="entry name" value="EF_HAND_1"/>
    <property type="match status" value="1"/>
</dbReference>
<protein>
    <submittedName>
        <fullName evidence="8">6696_t:CDS:1</fullName>
    </submittedName>
</protein>